<comment type="caution">
    <text evidence="8">The sequence shown here is derived from an EMBL/GenBank/DDBJ whole genome shotgun (WGS) entry which is preliminary data.</text>
</comment>
<keyword evidence="5 6" id="KW-0482">Metalloprotease</keyword>
<keyword evidence="9" id="KW-1185">Reference proteome</keyword>
<keyword evidence="2" id="KW-0479">Metal-binding</keyword>
<evidence type="ECO:0000256" key="3">
    <source>
        <dbReference type="ARBA" id="ARBA00022801"/>
    </source>
</evidence>
<evidence type="ECO:0000313" key="9">
    <source>
        <dbReference type="Proteomes" id="UP000305760"/>
    </source>
</evidence>
<dbReference type="Pfam" id="PF01435">
    <property type="entry name" value="Peptidase_M48"/>
    <property type="match status" value="1"/>
</dbReference>
<keyword evidence="1 6" id="KW-0645">Protease</keyword>
<keyword evidence="3 6" id="KW-0378">Hydrolase</keyword>
<accession>A0A5C4RPD4</accession>
<dbReference type="Proteomes" id="UP000305760">
    <property type="component" value="Unassembled WGS sequence"/>
</dbReference>
<evidence type="ECO:0000259" key="7">
    <source>
        <dbReference type="Pfam" id="PF01435"/>
    </source>
</evidence>
<name>A0A5C4RPD4_9GAMM</name>
<evidence type="ECO:0000256" key="5">
    <source>
        <dbReference type="ARBA" id="ARBA00023049"/>
    </source>
</evidence>
<sequence length="399" mass="44418">MERTIRDGRDLTPLRYHRDVVDYLKQHEPDIWIWAASLGAQEQHARETRDQLLRDSYRLTPESHPLPYRLCALAMQRLGMDAPATIYQANDYGGGMNAMLCFLPGQVHLLLQGPLLERLSEDELLALMGHELAHHLLWSLGDGEFLVADRILHHTLADPGAAASHVETSRLYRLHTEVFADRGGAVAAQALEPPVCTLVKVQTGIASVDAAAYLQQAKELETADAGASTGQSHPESYLRAQALERWWHDAPDTEGWLQQRLRGPLDLARLDLTAQVQLVQATRTLLSHYFADPALQAERLLLQAREFFPDWSPEQPRLPLPSLGPATANDSIRDFLHSVMLDLALADADLRDPALRRALQVADDLDSRAAFLKALARDAGLGKREIDRLAKAPAKERGQ</sequence>
<dbReference type="Gene3D" id="3.30.2010.10">
    <property type="entry name" value="Metalloproteases ('zincins'), catalytic domain"/>
    <property type="match status" value="1"/>
</dbReference>
<evidence type="ECO:0000256" key="4">
    <source>
        <dbReference type="ARBA" id="ARBA00022833"/>
    </source>
</evidence>
<keyword evidence="4 6" id="KW-0862">Zinc</keyword>
<evidence type="ECO:0000256" key="2">
    <source>
        <dbReference type="ARBA" id="ARBA00022723"/>
    </source>
</evidence>
<dbReference type="EMBL" id="SMDR01000003">
    <property type="protein sequence ID" value="TNJ33113.1"/>
    <property type="molecule type" value="Genomic_DNA"/>
</dbReference>
<dbReference type="GO" id="GO:0046872">
    <property type="term" value="F:metal ion binding"/>
    <property type="evidence" value="ECO:0007669"/>
    <property type="project" value="UniProtKB-KW"/>
</dbReference>
<evidence type="ECO:0000256" key="6">
    <source>
        <dbReference type="RuleBase" id="RU003983"/>
    </source>
</evidence>
<gene>
    <name evidence="8" type="ORF">E1B00_12465</name>
</gene>
<dbReference type="GO" id="GO:0004222">
    <property type="term" value="F:metalloendopeptidase activity"/>
    <property type="evidence" value="ECO:0007669"/>
    <property type="project" value="InterPro"/>
</dbReference>
<organism evidence="8 9">
    <name type="scientific">Arenimonas terrae</name>
    <dbReference type="NCBI Taxonomy" id="2546226"/>
    <lineage>
        <taxon>Bacteria</taxon>
        <taxon>Pseudomonadati</taxon>
        <taxon>Pseudomonadota</taxon>
        <taxon>Gammaproteobacteria</taxon>
        <taxon>Lysobacterales</taxon>
        <taxon>Lysobacteraceae</taxon>
        <taxon>Arenimonas</taxon>
    </lineage>
</organism>
<protein>
    <submittedName>
        <fullName evidence="8">Hydrolase</fullName>
    </submittedName>
</protein>
<dbReference type="RefSeq" id="WP_139449269.1">
    <property type="nucleotide sequence ID" value="NZ_SMDR01000003.1"/>
</dbReference>
<evidence type="ECO:0000313" key="8">
    <source>
        <dbReference type="EMBL" id="TNJ33113.1"/>
    </source>
</evidence>
<dbReference type="OrthoDB" id="271491at2"/>
<comment type="similarity">
    <text evidence="6">Belongs to the peptidase M48 family.</text>
</comment>
<evidence type="ECO:0000256" key="1">
    <source>
        <dbReference type="ARBA" id="ARBA00022670"/>
    </source>
</evidence>
<reference evidence="8 9" key="1">
    <citation type="submission" date="2019-03" db="EMBL/GenBank/DDBJ databases">
        <title>Arenimonas daejeonensis sp. nov., isolated from compost.</title>
        <authorList>
            <person name="Jeon C.O."/>
        </authorList>
    </citation>
    <scope>NUCLEOTIDE SEQUENCE [LARGE SCALE GENOMIC DNA]</scope>
    <source>
        <strain evidence="8 9">R29</strain>
    </source>
</reference>
<dbReference type="GO" id="GO:0006508">
    <property type="term" value="P:proteolysis"/>
    <property type="evidence" value="ECO:0007669"/>
    <property type="project" value="UniProtKB-KW"/>
</dbReference>
<comment type="cofactor">
    <cofactor evidence="6">
        <name>Zn(2+)</name>
        <dbReference type="ChEBI" id="CHEBI:29105"/>
    </cofactor>
    <text evidence="6">Binds 1 zinc ion per subunit.</text>
</comment>
<feature type="domain" description="Peptidase M48" evidence="7">
    <location>
        <begin position="96"/>
        <end position="136"/>
    </location>
</feature>
<proteinExistence type="inferred from homology"/>
<dbReference type="AlphaFoldDB" id="A0A5C4RPD4"/>
<dbReference type="InterPro" id="IPR001915">
    <property type="entry name" value="Peptidase_M48"/>
</dbReference>